<feature type="chain" id="PRO_5019433339" evidence="3">
    <location>
        <begin position="18"/>
        <end position="626"/>
    </location>
</feature>
<gene>
    <name evidence="4" type="ORF">CEP54_007898</name>
</gene>
<evidence type="ECO:0000256" key="2">
    <source>
        <dbReference type="SAM" id="Phobius"/>
    </source>
</evidence>
<feature type="transmembrane region" description="Helical" evidence="2">
    <location>
        <begin position="384"/>
        <end position="406"/>
    </location>
</feature>
<dbReference type="AlphaFoldDB" id="A0A428PZ21"/>
<proteinExistence type="predicted"/>
<keyword evidence="3" id="KW-0732">Signal</keyword>
<evidence type="ECO:0000313" key="4">
    <source>
        <dbReference type="EMBL" id="RSL58261.1"/>
    </source>
</evidence>
<sequence length="626" mass="69441">MATTVALFLWAASGVGAVDLELCNRTITNGLLNHSINPNDGIFFFHEGKPMSTPGHLKLTIDGCHKMCPEADFGLYEDMWPRILTWLLPALLLVGNLHVARVGTVNRFFAMLHFMGDPIDSLWSLLTKAEVWNRFYAIALRATPRGPDSEASARALAAILSAFEELTNDMPSVNRELENLVNENGARLAKQDMDHILLEAAEELVDSRSNEVLRTCVVIINYLCSVLSALIPEIGGEQTSQPGGRIGTAMFLSWLVTIVMLSNTLSGFVSRRTCLRIMERYCRTLKGKKRDQHIFPNSPMLVSKIAWLTNRRRSSVVDFIDAQPWTGSLYNFRPNKVLITGGQDDRSPFYLFMLSLAPVLTAATCALVLLWFTPTVGLDCRSLWVISCAFALILSPGLTWLIQVFFKGQVAWYLTVVKDMGLGIPILIVILCSSIGVFNTCTCWSGVFSRGAKRAYITLDPLADRKYNAKHIYPAMVATCLGLQLVVYGLMFRIMRPGAKVFRPDEDTKMDIYRRVHGLDSPGSELNNTPRRDTGSGYSPWGRPRGSAASSEFGELLLPPPAMSPKSSPQRLPSISDSQISMQPVSPVDYFRLDDDRGRSESTSSFGGSPRARLEQPLLGSSTHRY</sequence>
<evidence type="ECO:0000256" key="3">
    <source>
        <dbReference type="SAM" id="SignalP"/>
    </source>
</evidence>
<protein>
    <submittedName>
        <fullName evidence="4">Uncharacterized protein</fullName>
    </submittedName>
</protein>
<feature type="transmembrane region" description="Helical" evidence="2">
    <location>
        <begin position="472"/>
        <end position="494"/>
    </location>
</feature>
<organism evidence="4 5">
    <name type="scientific">Fusarium duplospermum</name>
    <dbReference type="NCBI Taxonomy" id="1325734"/>
    <lineage>
        <taxon>Eukaryota</taxon>
        <taxon>Fungi</taxon>
        <taxon>Dikarya</taxon>
        <taxon>Ascomycota</taxon>
        <taxon>Pezizomycotina</taxon>
        <taxon>Sordariomycetes</taxon>
        <taxon>Hypocreomycetidae</taxon>
        <taxon>Hypocreales</taxon>
        <taxon>Nectriaceae</taxon>
        <taxon>Fusarium</taxon>
        <taxon>Fusarium solani species complex</taxon>
    </lineage>
</organism>
<feature type="transmembrane region" description="Helical" evidence="2">
    <location>
        <begin position="349"/>
        <end position="372"/>
    </location>
</feature>
<feature type="transmembrane region" description="Helical" evidence="2">
    <location>
        <begin position="83"/>
        <end position="103"/>
    </location>
</feature>
<dbReference type="Proteomes" id="UP000288168">
    <property type="component" value="Unassembled WGS sequence"/>
</dbReference>
<feature type="transmembrane region" description="Helical" evidence="2">
    <location>
        <begin position="426"/>
        <end position="452"/>
    </location>
</feature>
<keyword evidence="2" id="KW-0472">Membrane</keyword>
<feature type="compositionally biased region" description="Basic and acidic residues" evidence="1">
    <location>
        <begin position="591"/>
        <end position="600"/>
    </location>
</feature>
<evidence type="ECO:0000256" key="1">
    <source>
        <dbReference type="SAM" id="MobiDB-lite"/>
    </source>
</evidence>
<dbReference type="OrthoDB" id="3010248at2759"/>
<comment type="caution">
    <text evidence="4">The sequence shown here is derived from an EMBL/GenBank/DDBJ whole genome shotgun (WGS) entry which is preliminary data.</text>
</comment>
<accession>A0A428PZ21</accession>
<feature type="transmembrane region" description="Helical" evidence="2">
    <location>
        <begin position="212"/>
        <end position="231"/>
    </location>
</feature>
<keyword evidence="5" id="KW-1185">Reference proteome</keyword>
<feature type="transmembrane region" description="Helical" evidence="2">
    <location>
        <begin position="251"/>
        <end position="270"/>
    </location>
</feature>
<keyword evidence="2" id="KW-0812">Transmembrane</keyword>
<dbReference type="EMBL" id="NKCI01000075">
    <property type="protein sequence ID" value="RSL58261.1"/>
    <property type="molecule type" value="Genomic_DNA"/>
</dbReference>
<feature type="region of interest" description="Disordered" evidence="1">
    <location>
        <begin position="521"/>
        <end position="626"/>
    </location>
</feature>
<name>A0A428PZ21_9HYPO</name>
<feature type="compositionally biased region" description="Polar residues" evidence="1">
    <location>
        <begin position="565"/>
        <end position="584"/>
    </location>
</feature>
<reference evidence="4 5" key="1">
    <citation type="submission" date="2017-06" db="EMBL/GenBank/DDBJ databases">
        <title>Comparative genomic analysis of Ambrosia Fusariam Clade fungi.</title>
        <authorList>
            <person name="Stajich J.E."/>
            <person name="Carrillo J."/>
            <person name="Kijimoto T."/>
            <person name="Eskalen A."/>
            <person name="O'Donnell K."/>
            <person name="Kasson M."/>
        </authorList>
    </citation>
    <scope>NUCLEOTIDE SEQUENCE [LARGE SCALE GENOMIC DNA]</scope>
    <source>
        <strain evidence="4 5">NRRL62584</strain>
    </source>
</reference>
<evidence type="ECO:0000313" key="5">
    <source>
        <dbReference type="Proteomes" id="UP000288168"/>
    </source>
</evidence>
<feature type="signal peptide" evidence="3">
    <location>
        <begin position="1"/>
        <end position="17"/>
    </location>
</feature>
<keyword evidence="2" id="KW-1133">Transmembrane helix</keyword>